<evidence type="ECO:0000256" key="2">
    <source>
        <dbReference type="ARBA" id="ARBA00010147"/>
    </source>
</evidence>
<dbReference type="GO" id="GO:0001868">
    <property type="term" value="P:regulation of complement activation, lectin pathway"/>
    <property type="evidence" value="ECO:0007669"/>
    <property type="project" value="UniProtKB-ARBA"/>
</dbReference>
<comment type="similarity">
    <text evidence="2">Belongs to the fucolectin family.</text>
</comment>
<keyword evidence="4" id="KW-0479">Metal-binding</keyword>
<reference evidence="9" key="2">
    <citation type="submission" date="2025-09" db="UniProtKB">
        <authorList>
            <consortium name="Ensembl"/>
        </authorList>
    </citation>
    <scope>IDENTIFICATION</scope>
</reference>
<dbReference type="InterPro" id="IPR008979">
    <property type="entry name" value="Galactose-bd-like_sf"/>
</dbReference>
<evidence type="ECO:0000313" key="10">
    <source>
        <dbReference type="Proteomes" id="UP000472260"/>
    </source>
</evidence>
<keyword evidence="6" id="KW-0106">Calcium</keyword>
<dbReference type="Ensembl" id="ENSSANT00000061141.1">
    <property type="protein sequence ID" value="ENSSANP00000057460.1"/>
    <property type="gene ID" value="ENSSANG00000028776.1"/>
</dbReference>
<keyword evidence="7" id="KW-1015">Disulfide bond</keyword>
<dbReference type="GO" id="GO:0010185">
    <property type="term" value="P:regulation of cellular defense response"/>
    <property type="evidence" value="ECO:0007669"/>
    <property type="project" value="UniProtKB-ARBA"/>
</dbReference>
<dbReference type="Proteomes" id="UP000472260">
    <property type="component" value="Unassembled WGS sequence"/>
</dbReference>
<keyword evidence="10" id="KW-1185">Reference proteome</keyword>
<dbReference type="PANTHER" id="PTHR45713:SF11">
    <property type="entry name" value="FUCOLECTIN TACHYLECTIN-4 PENTRAXIN-1 DOMAIN-CONTAINING PROTEIN"/>
    <property type="match status" value="1"/>
</dbReference>
<keyword evidence="5" id="KW-0430">Lectin</keyword>
<protein>
    <recommendedName>
        <fullName evidence="8">Fucolectin tachylectin-4 pentraxin-1 domain-containing protein</fullName>
    </recommendedName>
</protein>
<dbReference type="Pfam" id="PF22633">
    <property type="entry name" value="F5_F8_type_C_2"/>
    <property type="match status" value="1"/>
</dbReference>
<sequence length="154" mass="17251">KMKCSLKKPMQCELQNIAIKGKAVQSSTFYFQANSAIDNIDTTCTHTKNEINPWWRLDLMDNYYISTVTITNRADCCPERLDGAEIHIGNSLENNGNNNPTCAVITSIPIGASHSYSCPDMEGRYVNIIVPGDRYLTLCEVEVYRGFPGNSRCM</sequence>
<organism evidence="9 10">
    <name type="scientific">Sinocyclocheilus anshuiensis</name>
    <dbReference type="NCBI Taxonomy" id="1608454"/>
    <lineage>
        <taxon>Eukaryota</taxon>
        <taxon>Metazoa</taxon>
        <taxon>Chordata</taxon>
        <taxon>Craniata</taxon>
        <taxon>Vertebrata</taxon>
        <taxon>Euteleostomi</taxon>
        <taxon>Actinopterygii</taxon>
        <taxon>Neopterygii</taxon>
        <taxon>Teleostei</taxon>
        <taxon>Ostariophysi</taxon>
        <taxon>Cypriniformes</taxon>
        <taxon>Cyprinidae</taxon>
        <taxon>Cyprininae</taxon>
        <taxon>Sinocyclocheilus</taxon>
    </lineage>
</organism>
<dbReference type="GO" id="GO:0042806">
    <property type="term" value="F:fucose binding"/>
    <property type="evidence" value="ECO:0007669"/>
    <property type="project" value="UniProtKB-ARBA"/>
</dbReference>
<dbReference type="AlphaFoldDB" id="A0A671PIY8"/>
<dbReference type="InterPro" id="IPR006585">
    <property type="entry name" value="FTP1"/>
</dbReference>
<dbReference type="InterPro" id="IPR051941">
    <property type="entry name" value="BG_Antigen-Binding_Lectin"/>
</dbReference>
<evidence type="ECO:0000256" key="5">
    <source>
        <dbReference type="ARBA" id="ARBA00022734"/>
    </source>
</evidence>
<name>A0A671PIY8_9TELE</name>
<proteinExistence type="inferred from homology"/>
<dbReference type="GO" id="GO:0046872">
    <property type="term" value="F:metal ion binding"/>
    <property type="evidence" value="ECO:0007669"/>
    <property type="project" value="UniProtKB-KW"/>
</dbReference>
<comment type="subunit">
    <text evidence="3">Homotrimer.</text>
</comment>
<dbReference type="SMART" id="SM00607">
    <property type="entry name" value="FTP"/>
    <property type="match status" value="1"/>
</dbReference>
<evidence type="ECO:0000313" key="9">
    <source>
        <dbReference type="Ensembl" id="ENSSANP00000057460.1"/>
    </source>
</evidence>
<dbReference type="Gene3D" id="2.60.120.260">
    <property type="entry name" value="Galactose-binding domain-like"/>
    <property type="match status" value="1"/>
</dbReference>
<accession>A0A671PIY8</accession>
<dbReference type="PANTHER" id="PTHR45713">
    <property type="entry name" value="FTP DOMAIN-CONTAINING PROTEIN"/>
    <property type="match status" value="1"/>
</dbReference>
<comment type="function">
    <text evidence="1">Acts as a defensive agent. Recognizes blood group fucosylated oligosaccharides including A, B, H and Lewis B-type antigens. Does not recognize Lewis A antigen and has low affinity for monovalent haptens.</text>
</comment>
<evidence type="ECO:0000256" key="1">
    <source>
        <dbReference type="ARBA" id="ARBA00002219"/>
    </source>
</evidence>
<feature type="domain" description="Fucolectin tachylectin-4 pentraxin-1" evidence="8">
    <location>
        <begin position="14"/>
        <end position="150"/>
    </location>
</feature>
<reference evidence="9" key="1">
    <citation type="submission" date="2025-08" db="UniProtKB">
        <authorList>
            <consortium name="Ensembl"/>
        </authorList>
    </citation>
    <scope>IDENTIFICATION</scope>
</reference>
<evidence type="ECO:0000256" key="7">
    <source>
        <dbReference type="ARBA" id="ARBA00023157"/>
    </source>
</evidence>
<evidence type="ECO:0000259" key="8">
    <source>
        <dbReference type="SMART" id="SM00607"/>
    </source>
</evidence>
<evidence type="ECO:0000256" key="3">
    <source>
        <dbReference type="ARBA" id="ARBA00011233"/>
    </source>
</evidence>
<evidence type="ECO:0000256" key="4">
    <source>
        <dbReference type="ARBA" id="ARBA00022723"/>
    </source>
</evidence>
<evidence type="ECO:0000256" key="6">
    <source>
        <dbReference type="ARBA" id="ARBA00022837"/>
    </source>
</evidence>
<dbReference type="SUPFAM" id="SSF49785">
    <property type="entry name" value="Galactose-binding domain-like"/>
    <property type="match status" value="1"/>
</dbReference>